<dbReference type="InterPro" id="IPR023213">
    <property type="entry name" value="CAT-like_dom_sf"/>
</dbReference>
<dbReference type="InterPro" id="IPR025110">
    <property type="entry name" value="AMP-bd_C"/>
</dbReference>
<accession>A0ABX7P6U3</accession>
<feature type="domain" description="Carrier" evidence="5">
    <location>
        <begin position="957"/>
        <end position="1031"/>
    </location>
</feature>
<dbReference type="Pfam" id="PF00501">
    <property type="entry name" value="AMP-binding"/>
    <property type="match status" value="2"/>
</dbReference>
<organism evidence="6 7">
    <name type="scientific">Pyxidicoccus parkwayensis</name>
    <dbReference type="NCBI Taxonomy" id="2813578"/>
    <lineage>
        <taxon>Bacteria</taxon>
        <taxon>Pseudomonadati</taxon>
        <taxon>Myxococcota</taxon>
        <taxon>Myxococcia</taxon>
        <taxon>Myxococcales</taxon>
        <taxon>Cystobacterineae</taxon>
        <taxon>Myxococcaceae</taxon>
        <taxon>Pyxidicoccus</taxon>
    </lineage>
</organism>
<dbReference type="Gene3D" id="2.30.38.10">
    <property type="entry name" value="Luciferase, Domain 3"/>
    <property type="match status" value="2"/>
</dbReference>
<reference evidence="6 7" key="1">
    <citation type="submission" date="2021-02" db="EMBL/GenBank/DDBJ databases">
        <title>De Novo genome assembly of isolated myxobacteria.</title>
        <authorList>
            <person name="Stevens D.C."/>
        </authorList>
    </citation>
    <scope>NUCLEOTIDE SEQUENCE [LARGE SCALE GENOMIC DNA]</scope>
    <source>
        <strain evidence="7">SCPEA02</strain>
    </source>
</reference>
<dbReference type="InterPro" id="IPR029058">
    <property type="entry name" value="AB_hydrolase_fold"/>
</dbReference>
<dbReference type="SMART" id="SM00824">
    <property type="entry name" value="PKS_TE"/>
    <property type="match status" value="1"/>
</dbReference>
<dbReference type="PANTHER" id="PTHR45527">
    <property type="entry name" value="NONRIBOSOMAL PEPTIDE SYNTHETASE"/>
    <property type="match status" value="1"/>
</dbReference>
<dbReference type="InterPro" id="IPR000873">
    <property type="entry name" value="AMP-dep_synth/lig_dom"/>
</dbReference>
<dbReference type="Gene3D" id="1.10.1200.10">
    <property type="entry name" value="ACP-like"/>
    <property type="match status" value="2"/>
</dbReference>
<keyword evidence="4" id="KW-0436">Ligase</keyword>
<dbReference type="SUPFAM" id="SSF47336">
    <property type="entry name" value="ACP-like"/>
    <property type="match status" value="2"/>
</dbReference>
<evidence type="ECO:0000313" key="7">
    <source>
        <dbReference type="Proteomes" id="UP000662747"/>
    </source>
</evidence>
<dbReference type="InterPro" id="IPR001031">
    <property type="entry name" value="Thioesterase"/>
</dbReference>
<evidence type="ECO:0000313" key="6">
    <source>
        <dbReference type="EMBL" id="QSQ26197.1"/>
    </source>
</evidence>
<dbReference type="Pfam" id="PF13193">
    <property type="entry name" value="AMP-binding_C"/>
    <property type="match status" value="2"/>
</dbReference>
<evidence type="ECO:0000256" key="4">
    <source>
        <dbReference type="ARBA" id="ARBA00022598"/>
    </source>
</evidence>
<dbReference type="EMBL" id="CP071090">
    <property type="protein sequence ID" value="QSQ26197.1"/>
    <property type="molecule type" value="Genomic_DNA"/>
</dbReference>
<dbReference type="PROSITE" id="PS00455">
    <property type="entry name" value="AMP_BINDING"/>
    <property type="match status" value="2"/>
</dbReference>
<dbReference type="SMART" id="SM00823">
    <property type="entry name" value="PKS_PP"/>
    <property type="match status" value="2"/>
</dbReference>
<dbReference type="CDD" id="cd05930">
    <property type="entry name" value="A_NRPS"/>
    <property type="match status" value="1"/>
</dbReference>
<dbReference type="PROSITE" id="PS50075">
    <property type="entry name" value="CARRIER"/>
    <property type="match status" value="2"/>
</dbReference>
<dbReference type="InterPro" id="IPR020806">
    <property type="entry name" value="PKS_PP-bd"/>
</dbReference>
<comment type="pathway">
    <text evidence="1">Siderophore biosynthesis.</text>
</comment>
<proteinExistence type="predicted"/>
<dbReference type="Gene3D" id="3.30.300.30">
    <property type="match status" value="2"/>
</dbReference>
<dbReference type="SUPFAM" id="SSF52777">
    <property type="entry name" value="CoA-dependent acyltransferases"/>
    <property type="match status" value="4"/>
</dbReference>
<dbReference type="Gene3D" id="3.40.50.980">
    <property type="match status" value="4"/>
</dbReference>
<sequence length="2386" mass="259217">MSETQGFRCSPQQRRLFVDGRGAAACVQGVVTLQGTLREDALRGALEDVVARHDILRMTFHRVPGMAWPVQSVAEEARLAWRTVPVASHGSEAKQLEDVAREERAREIPPSEGPVLRAALVARGGARHSLVLTLPAPCADRRTLELLMRETGRAYEARVTRLLADDAEVLSYLQYADLQNELEEQQDEDPRKDFWRQDRARRATPPRLPFRGMPSTGAELARVTEVVLQGRDAVAALDGVSARHGASPEAFLLACWQSLLARLTETQDVVVACAFDGRCYEETESALGAFGRWLPVAARVTAQRPLRELAADNARLLETLTDAQEAFPESDTLDEAWRAVGFEAFTWPEPLTAAGLGLSLEGFTPARDRCELKLVCARRPEGLVAEVHHDASAYPGDTAARLVHGFARLLGSALRTPEIPLGTLELLTPRDREEQLGAFQRPATPFARNRTVHELVTQEAARAPEAPAVVFRDGSLTYRMLEARANAIAARLRALGVGNESCVALRAGRSLDLIPAILGIMKAGGTYLPIDPSEPAERTVLMLEDAKVRVLLVDASLRDAQPRGPWTVETLEHALEAPAAPLPPGGTTGASAAYVIYTSGSTGRPKGVVVEHVSLVNYLSWVNEELLGGRIDWIPSLSRMSFDASMKQLLAPLLRGAAVWLLPDDILKDPVALLSEVAMRQRVAINCVPALWHAILDHLERTPGHPAVKSITHALVGGEALSAQLVKRSCAVLPGLELINLYGPTETTANASFARIRESEPITVGRAVANTRLYVVDEHGTLLPLGVSGELWVGGESVARGYLHDASRTAERFIPDAFSARPGARLYNTGDRARYTPDGRIELLGRVDHQVKIRGFRVEPGEIASVLREHPSVHEAVVVASKDDAGTVGLVAYVEPAPGHTPGVEELRALARAKLPDYMVPASLMVLTALPRHATGKVDYKALPSPSSQSDRAPYEAPRNDVERLLTGLWARVLRVERVGIHDNFFMLGGNSIQSIEANYLANQAGLPLTPRLILQHQTIAELAKAVEGLERKPPAPAAAPAGTPLAQAPAVRPAAAERFRPFPMTDLQQAYWVGRRAVFELGDIGPSSYIELDFQDLDVARLERAWQLLVERHDMLRAVVLPDGQFQVLEAVPPYRIEVLDLGATSAEEQARELDAIRQRMAHQVLRPDTWPLFEVRASRLSGGRVRVHVSRDLLISDVRSSQLLLAELDRLFMDPRTPLPPIGFTFRDYAVALSEPDTAERRAAEAYWRPRLSTLPEPPPLPTLENPRAQGPARFTNRKALLDAQDWARLKDRAARAGMTPSAVLCTAFADVLATWSSASRFTLTLMYSDRRPLHPDVARVVGNFSSTLLLEVDASAATFEARAHALQARLWEDLEHASFNGVRAVRELNALQGGHGRAAIPIVFSSGIPLTAGKASEPAAASHLTSPERLTVAHASVQTPQVMLEAVVHQVGEDLQLFWNAREDRFPPGLLDDMFGAFLAHVRALTGDEAHWRDTRRSRVPDAQLRLLARGNETQGTLAPGLLHEPFLAQARQRPASIAVLAPDRSLTYADLQDRARRVATALRAKGARPGQFVAVVMEKHWAQVVAVLGALQAGTAYIPLDPSQPTERLHYILANAGVRHVLTTASTEARVSWPAGIERLSVDGDTLADVSGEAPSPGIGPESLAYVIYTSGSTGQPKGVMISHRGALNTVIDINERFDVGPGDRVLALSSLGFDLSVYDIFGTLAAGGTLVMPEAAPTPEPGRWLARLIEERVTILNAVPALVELLVEQAEATGARGLGALRLVLMSGDWIPLTLPDRIRALQPSACPISLGGATEASIWSVIYPIGQVDRAWSSIPYGRPLRNQRVHVLDEALEPCPVWARGMIYLAGVGLAEGYLGDEAKTRAAFVRCPRTGERLYRTGDLGRWLPSGDVEILGREDFQVKLQGYRVELAEIEAALAQSSEVAAAAVAAVGEARGARRLVGFVVPAKGVELTPARLTELARTRLPEYMVPATFVLLPSLPLTSNGKIDRKALAAWQVDTRPQLQDAPSPARDALEAALVRIWAGLLGVEVVSIHQGFFALGGNSLLALRLMARIERELGVRLPLSVLFEAPTIAHIASALRREQAAVAWSPLVPFVEGGKAAPFFWVHPVGGGVLCFAELSRHLGEERPVYAFEARGLEGTLAPLERIEAMATLYLEALRKRQPTGPYLLGGWSMGALIALEMAQQLEAQGERTECVVMLDPPAARTLAASSPESPEQLLRMFASDLGRTAGQRLLEDASPGALPAEALFTRFLEEARARGVLPAELGAEQVRRLLGVFSAHIAGLRAYVPRPYRGPVLLLRAAPQGPEDEGVRGWTRLLSALTVQTVPGDHYTMMREPHARTVASVLRSRIATEGRTA</sequence>
<evidence type="ECO:0000256" key="3">
    <source>
        <dbReference type="ARBA" id="ARBA00022553"/>
    </source>
</evidence>
<feature type="domain" description="Carrier" evidence="5">
    <location>
        <begin position="2036"/>
        <end position="2111"/>
    </location>
</feature>
<dbReference type="InterPro" id="IPR020802">
    <property type="entry name" value="TesA-like"/>
</dbReference>
<dbReference type="SUPFAM" id="SSF56801">
    <property type="entry name" value="Acetyl-CoA synthetase-like"/>
    <property type="match status" value="2"/>
</dbReference>
<evidence type="ECO:0000256" key="1">
    <source>
        <dbReference type="ARBA" id="ARBA00004924"/>
    </source>
</evidence>
<dbReference type="InterPro" id="IPR001242">
    <property type="entry name" value="Condensation_dom"/>
</dbReference>
<name>A0ABX7P6U3_9BACT</name>
<dbReference type="InterPro" id="IPR057737">
    <property type="entry name" value="Condensation_MtbB-like"/>
</dbReference>
<dbReference type="InterPro" id="IPR045851">
    <property type="entry name" value="AMP-bd_C_sf"/>
</dbReference>
<dbReference type="NCBIfam" id="TIGR01733">
    <property type="entry name" value="AA-adenyl-dom"/>
    <property type="match status" value="2"/>
</dbReference>
<dbReference type="Proteomes" id="UP000662747">
    <property type="component" value="Chromosome"/>
</dbReference>
<dbReference type="SUPFAM" id="SSF53474">
    <property type="entry name" value="alpha/beta-Hydrolases"/>
    <property type="match status" value="1"/>
</dbReference>
<dbReference type="PANTHER" id="PTHR45527:SF10">
    <property type="entry name" value="PYOCHELIN SYNTHASE PCHF"/>
    <property type="match status" value="1"/>
</dbReference>
<dbReference type="Gene3D" id="3.30.559.10">
    <property type="entry name" value="Chloramphenicol acetyltransferase-like domain"/>
    <property type="match status" value="2"/>
</dbReference>
<dbReference type="Gene3D" id="3.30.559.30">
    <property type="entry name" value="Nonribosomal peptide synthetase, condensation domain"/>
    <property type="match status" value="2"/>
</dbReference>
<dbReference type="NCBIfam" id="NF003417">
    <property type="entry name" value="PRK04813.1"/>
    <property type="match status" value="2"/>
</dbReference>
<dbReference type="RefSeq" id="WP_206727747.1">
    <property type="nucleotide sequence ID" value="NZ_CP071090.1"/>
</dbReference>
<protein>
    <submittedName>
        <fullName evidence="6">Amino acid adenylation domain-containing protein</fullName>
    </submittedName>
</protein>
<dbReference type="Pfam" id="PF00668">
    <property type="entry name" value="Condensation"/>
    <property type="match status" value="2"/>
</dbReference>
<dbReference type="CDD" id="cd19535">
    <property type="entry name" value="Cyc_NRPS"/>
    <property type="match status" value="1"/>
</dbReference>
<gene>
    <name evidence="6" type="ORF">JY651_15220</name>
</gene>
<keyword evidence="2" id="KW-0596">Phosphopantetheine</keyword>
<dbReference type="InterPro" id="IPR036736">
    <property type="entry name" value="ACP-like_sf"/>
</dbReference>
<evidence type="ECO:0000256" key="2">
    <source>
        <dbReference type="ARBA" id="ARBA00022450"/>
    </source>
</evidence>
<dbReference type="Gene3D" id="3.40.50.1820">
    <property type="entry name" value="alpha/beta hydrolase"/>
    <property type="match status" value="1"/>
</dbReference>
<keyword evidence="3" id="KW-0597">Phosphoprotein</keyword>
<dbReference type="InterPro" id="IPR020845">
    <property type="entry name" value="AMP-binding_CS"/>
</dbReference>
<evidence type="ECO:0000259" key="5">
    <source>
        <dbReference type="PROSITE" id="PS50075"/>
    </source>
</evidence>
<dbReference type="Pfam" id="PF00975">
    <property type="entry name" value="Thioesterase"/>
    <property type="match status" value="1"/>
</dbReference>
<dbReference type="InterPro" id="IPR009081">
    <property type="entry name" value="PP-bd_ACP"/>
</dbReference>
<dbReference type="InterPro" id="IPR010071">
    <property type="entry name" value="AA_adenyl_dom"/>
</dbReference>
<dbReference type="Pfam" id="PF00550">
    <property type="entry name" value="PP-binding"/>
    <property type="match status" value="2"/>
</dbReference>
<keyword evidence="7" id="KW-1185">Reference proteome</keyword>